<gene>
    <name evidence="1" type="primary">rna_2</name>
    <name evidence="1" type="ORF">NCTC8849_01825</name>
</gene>
<keyword evidence="1" id="KW-0378">Hydrolase</keyword>
<accession>A0A377WEM6</accession>
<dbReference type="EMBL" id="UGLC01000002">
    <property type="protein sequence ID" value="STT53270.1"/>
    <property type="molecule type" value="Genomic_DNA"/>
</dbReference>
<dbReference type="Proteomes" id="UP000254799">
    <property type="component" value="Unassembled WGS sequence"/>
</dbReference>
<dbReference type="EC" id="3.1.27.6" evidence="1"/>
<sequence length="92" mass="10043">MFRKDFAAIALVLTATQAVLNRSPPTPDTLILTATSLPSPGKTGFCQSMYDRNRNEPEECRLQQDTANKADFLTVHGPVARAAKVHCRARSG</sequence>
<evidence type="ECO:0000313" key="2">
    <source>
        <dbReference type="Proteomes" id="UP000254799"/>
    </source>
</evidence>
<evidence type="ECO:0000313" key="1">
    <source>
        <dbReference type="EMBL" id="STT53270.1"/>
    </source>
</evidence>
<name>A0A377WEM6_KLEPN</name>
<dbReference type="GO" id="GO:0016787">
    <property type="term" value="F:hydrolase activity"/>
    <property type="evidence" value="ECO:0007669"/>
    <property type="project" value="UniProtKB-KW"/>
</dbReference>
<proteinExistence type="predicted"/>
<reference evidence="1 2" key="1">
    <citation type="submission" date="2018-06" db="EMBL/GenBank/DDBJ databases">
        <authorList>
            <consortium name="Pathogen Informatics"/>
            <person name="Doyle S."/>
        </authorList>
    </citation>
    <scope>NUCLEOTIDE SEQUENCE [LARGE SCALE GENOMIC DNA]</scope>
    <source>
        <strain evidence="1 2">NCTC8849</strain>
    </source>
</reference>
<organism evidence="1 2">
    <name type="scientific">Klebsiella pneumoniae</name>
    <dbReference type="NCBI Taxonomy" id="573"/>
    <lineage>
        <taxon>Bacteria</taxon>
        <taxon>Pseudomonadati</taxon>
        <taxon>Pseudomonadota</taxon>
        <taxon>Gammaproteobacteria</taxon>
        <taxon>Enterobacterales</taxon>
        <taxon>Enterobacteriaceae</taxon>
        <taxon>Klebsiella/Raoultella group</taxon>
        <taxon>Klebsiella</taxon>
        <taxon>Klebsiella pneumoniae complex</taxon>
    </lineage>
</organism>
<dbReference type="AlphaFoldDB" id="A0A377WEM6"/>
<protein>
    <submittedName>
        <fullName evidence="1">Ribonuclease I</fullName>
        <ecNumber evidence="1">3.1.27.6</ecNumber>
    </submittedName>
</protein>